<sequence length="253" mass="28898">MGTCAPYLRRDTFIPVTKTSKEILTIESVNFPPLVGTLEKQNLNKFCDYHRDRRHNTNDYYHLKKQIEEAVASGKLVHLVKDIRRGNQRNENAPIILEGMIEGYLVRRIYIDGGSSSEIMYKHCFKNIDADIKSRLRKSNAPLVGFSGEIYHPLGLVDLRVTMGERGRSKIVLLEFAIVKCRSPYNVIMGRTRIRSLEAVGSTIHLMIKFPTTRGVATMETNKEALIREQAILRARSIPNQRPGKEPMMPEET</sequence>
<name>A0ABQ5BLW6_9ASTR</name>
<dbReference type="EMBL" id="BQNB010013428">
    <property type="protein sequence ID" value="GJT15840.1"/>
    <property type="molecule type" value="Genomic_DNA"/>
</dbReference>
<reference evidence="1" key="1">
    <citation type="journal article" date="2022" name="Int. J. Mol. Sci.">
        <title>Draft Genome of Tanacetum Coccineum: Genomic Comparison of Closely Related Tanacetum-Family Plants.</title>
        <authorList>
            <person name="Yamashiro T."/>
            <person name="Shiraishi A."/>
            <person name="Nakayama K."/>
            <person name="Satake H."/>
        </authorList>
    </citation>
    <scope>NUCLEOTIDE SEQUENCE</scope>
</reference>
<organism evidence="1 2">
    <name type="scientific">Tanacetum coccineum</name>
    <dbReference type="NCBI Taxonomy" id="301880"/>
    <lineage>
        <taxon>Eukaryota</taxon>
        <taxon>Viridiplantae</taxon>
        <taxon>Streptophyta</taxon>
        <taxon>Embryophyta</taxon>
        <taxon>Tracheophyta</taxon>
        <taxon>Spermatophyta</taxon>
        <taxon>Magnoliopsida</taxon>
        <taxon>eudicotyledons</taxon>
        <taxon>Gunneridae</taxon>
        <taxon>Pentapetalae</taxon>
        <taxon>asterids</taxon>
        <taxon>campanulids</taxon>
        <taxon>Asterales</taxon>
        <taxon>Asteraceae</taxon>
        <taxon>Asteroideae</taxon>
        <taxon>Anthemideae</taxon>
        <taxon>Anthemidinae</taxon>
        <taxon>Tanacetum</taxon>
    </lineage>
</organism>
<proteinExistence type="predicted"/>
<evidence type="ECO:0008006" key="3">
    <source>
        <dbReference type="Google" id="ProtNLM"/>
    </source>
</evidence>
<gene>
    <name evidence="1" type="ORF">Tco_0874546</name>
</gene>
<evidence type="ECO:0000313" key="2">
    <source>
        <dbReference type="Proteomes" id="UP001151760"/>
    </source>
</evidence>
<dbReference type="PANTHER" id="PTHR33240:SF15">
    <property type="entry name" value="GAG-PRO-LIKE PROTEIN"/>
    <property type="match status" value="1"/>
</dbReference>
<reference evidence="1" key="2">
    <citation type="submission" date="2022-01" db="EMBL/GenBank/DDBJ databases">
        <authorList>
            <person name="Yamashiro T."/>
            <person name="Shiraishi A."/>
            <person name="Satake H."/>
            <person name="Nakayama K."/>
        </authorList>
    </citation>
    <scope>NUCLEOTIDE SEQUENCE</scope>
</reference>
<protein>
    <recommendedName>
        <fullName evidence="3">Reverse transcriptase domain-containing protein</fullName>
    </recommendedName>
</protein>
<comment type="caution">
    <text evidence="1">The sequence shown here is derived from an EMBL/GenBank/DDBJ whole genome shotgun (WGS) entry which is preliminary data.</text>
</comment>
<accession>A0ABQ5BLW6</accession>
<dbReference type="PANTHER" id="PTHR33240">
    <property type="entry name" value="OS08G0508500 PROTEIN"/>
    <property type="match status" value="1"/>
</dbReference>
<keyword evidence="2" id="KW-1185">Reference proteome</keyword>
<evidence type="ECO:0000313" key="1">
    <source>
        <dbReference type="EMBL" id="GJT15840.1"/>
    </source>
</evidence>
<dbReference type="Proteomes" id="UP001151760">
    <property type="component" value="Unassembled WGS sequence"/>
</dbReference>